<organism evidence="20 21">
    <name type="scientific">Tetrabaena socialis</name>
    <dbReference type="NCBI Taxonomy" id="47790"/>
    <lineage>
        <taxon>Eukaryota</taxon>
        <taxon>Viridiplantae</taxon>
        <taxon>Chlorophyta</taxon>
        <taxon>core chlorophytes</taxon>
        <taxon>Chlorophyceae</taxon>
        <taxon>CS clade</taxon>
        <taxon>Chlamydomonadales</taxon>
        <taxon>Tetrabaenaceae</taxon>
        <taxon>Tetrabaena</taxon>
    </lineage>
</organism>
<proteinExistence type="inferred from homology"/>
<evidence type="ECO:0000256" key="11">
    <source>
        <dbReference type="ARBA" id="ARBA00022946"/>
    </source>
</evidence>
<feature type="compositionally biased region" description="Basic and acidic residues" evidence="18">
    <location>
        <begin position="1"/>
        <end position="23"/>
    </location>
</feature>
<evidence type="ECO:0000256" key="16">
    <source>
        <dbReference type="ARBA" id="ARBA00048889"/>
    </source>
</evidence>
<feature type="compositionally biased region" description="Low complexity" evidence="18">
    <location>
        <begin position="809"/>
        <end position="818"/>
    </location>
</feature>
<gene>
    <name evidence="20" type="ORF">TSOC_003272</name>
</gene>
<name>A0A2J8ABX2_9CHLO</name>
<dbReference type="InterPro" id="IPR039606">
    <property type="entry name" value="Phytol/farnesol_kinase"/>
</dbReference>
<evidence type="ECO:0000256" key="15">
    <source>
        <dbReference type="ARBA" id="ARBA00039024"/>
    </source>
</evidence>
<comment type="similarity">
    <text evidence="2">Belongs to the polyprenol kinase family.</text>
</comment>
<dbReference type="GO" id="GO:0008270">
    <property type="term" value="F:zinc ion binding"/>
    <property type="evidence" value="ECO:0007669"/>
    <property type="project" value="UniProtKB-KW"/>
</dbReference>
<feature type="domain" description="MYND-type" evidence="19">
    <location>
        <begin position="926"/>
        <end position="968"/>
    </location>
</feature>
<evidence type="ECO:0000256" key="3">
    <source>
        <dbReference type="ARBA" id="ARBA00022528"/>
    </source>
</evidence>
<feature type="region of interest" description="Disordered" evidence="18">
    <location>
        <begin position="1"/>
        <end position="26"/>
    </location>
</feature>
<dbReference type="EC" id="2.7.1.182" evidence="15"/>
<evidence type="ECO:0000256" key="5">
    <source>
        <dbReference type="ARBA" id="ARBA00022679"/>
    </source>
</evidence>
<dbReference type="PANTHER" id="PTHR32523:SF8">
    <property type="entry name" value="DOLICHOL KINASE"/>
    <property type="match status" value="1"/>
</dbReference>
<evidence type="ECO:0000313" key="20">
    <source>
        <dbReference type="EMBL" id="PNH10025.1"/>
    </source>
</evidence>
<evidence type="ECO:0000256" key="13">
    <source>
        <dbReference type="ARBA" id="ARBA00023136"/>
    </source>
</evidence>
<keyword evidence="5" id="KW-0808">Transferase</keyword>
<keyword evidence="3" id="KW-0150">Chloroplast</keyword>
<dbReference type="Pfam" id="PF01753">
    <property type="entry name" value="zf-MYND"/>
    <property type="match status" value="1"/>
</dbReference>
<feature type="region of interest" description="Disordered" evidence="18">
    <location>
        <begin position="380"/>
        <end position="428"/>
    </location>
</feature>
<dbReference type="PANTHER" id="PTHR32523">
    <property type="entry name" value="PHYTOL KINASE 1, CHLOROPLASTIC"/>
    <property type="match status" value="1"/>
</dbReference>
<evidence type="ECO:0000256" key="8">
    <source>
        <dbReference type="ARBA" id="ARBA00022771"/>
    </source>
</evidence>
<evidence type="ECO:0000256" key="2">
    <source>
        <dbReference type="ARBA" id="ARBA00010794"/>
    </source>
</evidence>
<evidence type="ECO:0000256" key="4">
    <source>
        <dbReference type="ARBA" id="ARBA00022640"/>
    </source>
</evidence>
<dbReference type="OrthoDB" id="563813at2759"/>
<reference evidence="20 21" key="1">
    <citation type="journal article" date="2017" name="Mol. Biol. Evol.">
        <title>The 4-celled Tetrabaena socialis nuclear genome reveals the essential components for genetic control of cell number at the origin of multicellularity in the volvocine lineage.</title>
        <authorList>
            <person name="Featherston J."/>
            <person name="Arakaki Y."/>
            <person name="Hanschen E.R."/>
            <person name="Ferris P.J."/>
            <person name="Michod R.E."/>
            <person name="Olson B.J.S.C."/>
            <person name="Nozaki H."/>
            <person name="Durand P.M."/>
        </authorList>
    </citation>
    <scope>NUCLEOTIDE SEQUENCE [LARGE SCALE GENOMIC DNA]</scope>
    <source>
        <strain evidence="20 21">NIES-571</strain>
    </source>
</reference>
<comment type="subcellular location">
    <subcellularLocation>
        <location evidence="1">Plastid</location>
        <location evidence="1">Chloroplast membrane</location>
        <topology evidence="1">Multi-pass membrane protein</topology>
    </subcellularLocation>
</comment>
<comment type="pathway">
    <text evidence="14">Cofactor biosynthesis; tocopherol biosynthesis.</text>
</comment>
<protein>
    <recommendedName>
        <fullName evidence="15">phytol kinase</fullName>
        <ecNumber evidence="15">2.7.1.182</ecNumber>
    </recommendedName>
</protein>
<keyword evidence="6" id="KW-0812">Transmembrane</keyword>
<sequence length="977" mass="101904">MSGRRTDRSRGAGEGPSGRRCEETPPPAVRAALRRLPALAGRTGDGAGAVELRGLLRTISDYLETLGPADGEHEVQAAVLGDGAVRLALLRLVAAAVRWPVTDADRRLHCASMYTVQELFPGTPRNAPASPAVADFVRKLLRMDTLQCLAKQFTAAAAVAGVLTPLQLDSLGIGAVLAGNLVTFSLAAGIEDGNTADWVRELARALRDSSVLEHASRLLLLREEAAALPSGLAMAPPPYQWDMPFIFLSTYFNATVLYQALAGAASAEAEAVCAALREVLRGPCARHAALVHGVAMLCRADGGPSYALPARLLIAARPQTRTDSSVPGALVICDNSPGALLAMCQEGMPPTRLGRRIAVLLLLRLGRLAVASTATRAQGACSASATGQRPRPPSLQPQQQHRRSGEGNAEAGASGALGPQPSPRPPLLLLSKEDVDVVALATIGTAWSQLQEALALQPDGWASEAGARLWRLVDAAMREGMGADNEQLRLLGSTLSCEFDAVLVEGEPLPPAAPPVFAVALAGGVLPCVERLLRRAGEAPLGPEASFAEGLLQQGTRGPFLAALLAYGEPRQAAALVATLGKLLRGFSSSRPALAVVPAGMPDLVVKCVRGVLLTVLFDRKDRPRSRWMGAGQQHQQLARMISFALCEWLPPLSRLARQWMAADVAPGSDDTWRSLCMSPLICWLPLLACRALVGGSGAVGAADEAAVGAAGARATAAAAAGGWRRFMLEEVAAVPLLTGALRFVQREPGDVAFSDMLALSCCSVAAACLEEVLGAGREGVADAGRPPCADVLFSHVRGRTDPAQGGDAPAAVLASSPPAAPAPTPCPVTAQWRPELLRALAAQLGRRRYGNEAGEALKALAAQLGAWEAGGGDPCKARGEKRWKRLLVALGRLKAARPDMARIAAALLPHAEARALLSTCSYPACANLAGDSEADLRLQSCGKCAAAAYCGRACQAAHWRAGHREACALLRKALEG</sequence>
<dbReference type="PROSITE" id="PS50865">
    <property type="entry name" value="ZF_MYND_2"/>
    <property type="match status" value="1"/>
</dbReference>
<keyword evidence="10" id="KW-0862">Zinc</keyword>
<evidence type="ECO:0000256" key="18">
    <source>
        <dbReference type="SAM" id="MobiDB-lite"/>
    </source>
</evidence>
<keyword evidence="12" id="KW-1133">Transmembrane helix</keyword>
<evidence type="ECO:0000259" key="19">
    <source>
        <dbReference type="PROSITE" id="PS50865"/>
    </source>
</evidence>
<dbReference type="AlphaFoldDB" id="A0A2J8ABX2"/>
<evidence type="ECO:0000256" key="12">
    <source>
        <dbReference type="ARBA" id="ARBA00022989"/>
    </source>
</evidence>
<evidence type="ECO:0000256" key="7">
    <source>
        <dbReference type="ARBA" id="ARBA00022723"/>
    </source>
</evidence>
<evidence type="ECO:0000256" key="6">
    <source>
        <dbReference type="ARBA" id="ARBA00022692"/>
    </source>
</evidence>
<evidence type="ECO:0000313" key="21">
    <source>
        <dbReference type="Proteomes" id="UP000236333"/>
    </source>
</evidence>
<dbReference type="InterPro" id="IPR002893">
    <property type="entry name" value="Znf_MYND"/>
</dbReference>
<keyword evidence="4" id="KW-0934">Plastid</keyword>
<evidence type="ECO:0000256" key="1">
    <source>
        <dbReference type="ARBA" id="ARBA00004508"/>
    </source>
</evidence>
<dbReference type="GO" id="GO:0010276">
    <property type="term" value="F:phytol kinase activity"/>
    <property type="evidence" value="ECO:0007669"/>
    <property type="project" value="UniProtKB-EC"/>
</dbReference>
<dbReference type="SUPFAM" id="SSF144232">
    <property type="entry name" value="HIT/MYND zinc finger-like"/>
    <property type="match status" value="1"/>
</dbReference>
<evidence type="ECO:0000256" key="14">
    <source>
        <dbReference type="ARBA" id="ARBA00024015"/>
    </source>
</evidence>
<dbReference type="GO" id="GO:0016020">
    <property type="term" value="C:membrane"/>
    <property type="evidence" value="ECO:0007669"/>
    <property type="project" value="UniProtKB-SubCell"/>
</dbReference>
<dbReference type="GO" id="GO:0009507">
    <property type="term" value="C:chloroplast"/>
    <property type="evidence" value="ECO:0007669"/>
    <property type="project" value="UniProtKB-SubCell"/>
</dbReference>
<feature type="compositionally biased region" description="Low complexity" evidence="18">
    <location>
        <begin position="406"/>
        <end position="419"/>
    </location>
</feature>
<keyword evidence="21" id="KW-1185">Reference proteome</keyword>
<feature type="region of interest" description="Disordered" evidence="18">
    <location>
        <begin position="800"/>
        <end position="828"/>
    </location>
</feature>
<keyword evidence="11" id="KW-0809">Transit peptide</keyword>
<comment type="catalytic activity">
    <reaction evidence="16">
        <text>phytol + CTP = phytyl phosphate + CDP + H(+)</text>
        <dbReference type="Rhea" id="RHEA:38055"/>
        <dbReference type="ChEBI" id="CHEBI:15378"/>
        <dbReference type="ChEBI" id="CHEBI:17327"/>
        <dbReference type="ChEBI" id="CHEBI:37563"/>
        <dbReference type="ChEBI" id="CHEBI:58069"/>
        <dbReference type="ChEBI" id="CHEBI:75483"/>
        <dbReference type="EC" id="2.7.1.182"/>
    </reaction>
</comment>
<dbReference type="EMBL" id="PGGS01000069">
    <property type="protein sequence ID" value="PNH10025.1"/>
    <property type="molecule type" value="Genomic_DNA"/>
</dbReference>
<dbReference type="Gene3D" id="6.10.140.2220">
    <property type="match status" value="1"/>
</dbReference>
<keyword evidence="13" id="KW-0472">Membrane</keyword>
<evidence type="ECO:0000256" key="17">
    <source>
        <dbReference type="PROSITE-ProRule" id="PRU00134"/>
    </source>
</evidence>
<accession>A0A2J8ABX2</accession>
<dbReference type="Proteomes" id="UP000236333">
    <property type="component" value="Unassembled WGS sequence"/>
</dbReference>
<keyword evidence="8 17" id="KW-0863">Zinc-finger</keyword>
<evidence type="ECO:0000256" key="9">
    <source>
        <dbReference type="ARBA" id="ARBA00022777"/>
    </source>
</evidence>
<keyword evidence="9" id="KW-0418">Kinase</keyword>
<evidence type="ECO:0000256" key="10">
    <source>
        <dbReference type="ARBA" id="ARBA00022833"/>
    </source>
</evidence>
<comment type="caution">
    <text evidence="20">The sequence shown here is derived from an EMBL/GenBank/DDBJ whole genome shotgun (WGS) entry which is preliminary data.</text>
</comment>
<keyword evidence="7" id="KW-0479">Metal-binding</keyword>